<evidence type="ECO:0000313" key="3">
    <source>
        <dbReference type="Proteomes" id="UP000515909"/>
    </source>
</evidence>
<dbReference type="Proteomes" id="UP000515909">
    <property type="component" value="Chromosome"/>
</dbReference>
<dbReference type="EMBL" id="CP060286">
    <property type="protein sequence ID" value="QNK39431.1"/>
    <property type="molecule type" value="Genomic_DNA"/>
</dbReference>
<name>A0A7G8T740_9FIRM</name>
<sequence length="165" mass="18744">MEYSVSRLISEMIRYNAGDPRRIHHALKVYAFSKAIGGEERLSPAQRKILEAAAVLHDIGIHESERKYGSSAGRYQELEGPPAARELLKPFDLPTEFTDRVCYLIGHHHTYDGIDGIDYQILVEADFLVNLYEDGCTREAARSALERVFKTETGKGYLKSMFFTE</sequence>
<dbReference type="Pfam" id="PF01966">
    <property type="entry name" value="HD"/>
    <property type="match status" value="1"/>
</dbReference>
<dbReference type="CDD" id="cd00077">
    <property type="entry name" value="HDc"/>
    <property type="match status" value="1"/>
</dbReference>
<proteinExistence type="predicted"/>
<evidence type="ECO:0000313" key="2">
    <source>
        <dbReference type="EMBL" id="QNK39431.1"/>
    </source>
</evidence>
<dbReference type="AlphaFoldDB" id="A0A7G8T740"/>
<reference evidence="2 3" key="1">
    <citation type="submission" date="2020-08" db="EMBL/GenBank/DDBJ databases">
        <title>The isolate Caproiciproducens sp. 7D4C2 produces n-caproate at mildly acidic conditions from hexoses: genome and rBOX comparison with related strains and chain-elongating bacteria.</title>
        <authorList>
            <person name="Esquivel-Elizondo S."/>
            <person name="Bagci C."/>
            <person name="Temovska M."/>
            <person name="Jeon B.S."/>
            <person name="Bessarab I."/>
            <person name="Williams R.B.H."/>
            <person name="Huson D.H."/>
            <person name="Angenent L.T."/>
        </authorList>
    </citation>
    <scope>NUCLEOTIDE SEQUENCE [LARGE SCALE GENOMIC DNA]</scope>
    <source>
        <strain evidence="2 3">7D4C2</strain>
    </source>
</reference>
<dbReference type="InterPro" id="IPR006674">
    <property type="entry name" value="HD_domain"/>
</dbReference>
<dbReference type="InterPro" id="IPR003607">
    <property type="entry name" value="HD/PDEase_dom"/>
</dbReference>
<dbReference type="RefSeq" id="WP_187034346.1">
    <property type="nucleotide sequence ID" value="NZ_CP060286.1"/>
</dbReference>
<protein>
    <submittedName>
        <fullName evidence="2">HD domain-containing protein</fullName>
    </submittedName>
</protein>
<dbReference type="KEGG" id="cfem:HCR03_11790"/>
<dbReference type="Gene3D" id="1.10.3210.10">
    <property type="entry name" value="Hypothetical protein af1432"/>
    <property type="match status" value="1"/>
</dbReference>
<evidence type="ECO:0000259" key="1">
    <source>
        <dbReference type="Pfam" id="PF01966"/>
    </source>
</evidence>
<feature type="domain" description="HD" evidence="1">
    <location>
        <begin position="22"/>
        <end position="112"/>
    </location>
</feature>
<dbReference type="SUPFAM" id="SSF109604">
    <property type="entry name" value="HD-domain/PDEase-like"/>
    <property type="match status" value="1"/>
</dbReference>
<organism evidence="2 3">
    <name type="scientific">Caproicibacter fermentans</name>
    <dbReference type="NCBI Taxonomy" id="2576756"/>
    <lineage>
        <taxon>Bacteria</taxon>
        <taxon>Bacillati</taxon>
        <taxon>Bacillota</taxon>
        <taxon>Clostridia</taxon>
        <taxon>Eubacteriales</taxon>
        <taxon>Acutalibacteraceae</taxon>
        <taxon>Caproicibacter</taxon>
    </lineage>
</organism>
<accession>A0A7G8T740</accession>
<gene>
    <name evidence="2" type="ORF">HCR03_11790</name>
</gene>